<protein>
    <submittedName>
        <fullName evidence="1">Photosystem I P700 apoprotein A1</fullName>
    </submittedName>
</protein>
<dbReference type="AlphaFoldDB" id="A0A9E7V7J1"/>
<keyword evidence="1" id="KW-0934">Plastid</keyword>
<geneLocation type="plastid" evidence="1"/>
<sequence length="45" mass="5301">MTISSPEREAKKVKIAVDRNPVETSFEKWACDLKKECDKKIRMFN</sequence>
<gene>
    <name evidence="1" type="primary">psaA</name>
</gene>
<evidence type="ECO:0000313" key="1">
    <source>
        <dbReference type="EMBL" id="UZA61460.1"/>
    </source>
</evidence>
<reference evidence="1" key="1">
    <citation type="journal article" date="2022" name="Plant Direct">
        <title>The plastomes of Hyalomonas oviformis and Hyalogonium fusiforme evolved dissimilar architectures after the loss of photosynthesis.</title>
        <authorList>
            <person name="DeShaw A.E."/>
            <person name="Figueroa-Martinez F."/>
            <person name="Proschold T."/>
            <person name="Lorenz M."/>
            <person name="Nedelcu A.M."/>
            <person name="Smith D.R."/>
            <person name="Reyes-Prieto A."/>
        </authorList>
    </citation>
    <scope>NUCLEOTIDE SEQUENCE</scope>
    <source>
        <strain evidence="1">SAG 62-1c</strain>
    </source>
</reference>
<proteinExistence type="predicted"/>
<organism evidence="1">
    <name type="scientific">Hyalogonium fusiforme</name>
    <dbReference type="NCBI Taxonomy" id="2926373"/>
    <lineage>
        <taxon>Eukaryota</taxon>
        <taxon>Viridiplantae</taxon>
        <taxon>Chlorophyta</taxon>
        <taxon>core chlorophytes</taxon>
        <taxon>Chlorophyceae</taxon>
        <taxon>CS clade</taxon>
        <taxon>Chlamydomonadales</taxon>
        <taxon>Haematococcaceae</taxon>
        <taxon>Hyalogonium</taxon>
    </lineage>
</organism>
<accession>A0A9E7V7J1</accession>
<name>A0A9E7V7J1_9CHLO</name>
<dbReference type="EMBL" id="OP597736">
    <property type="protein sequence ID" value="UZA61460.1"/>
    <property type="molecule type" value="Genomic_DNA"/>
</dbReference>